<protein>
    <submittedName>
        <fullName evidence="2">Uncharacterized protein</fullName>
    </submittedName>
</protein>
<feature type="region of interest" description="Disordered" evidence="1">
    <location>
        <begin position="1"/>
        <end position="27"/>
    </location>
</feature>
<proteinExistence type="predicted"/>
<name>A0A6C0ICF3_9ZZZZ</name>
<organism evidence="2">
    <name type="scientific">viral metagenome</name>
    <dbReference type="NCBI Taxonomy" id="1070528"/>
    <lineage>
        <taxon>unclassified sequences</taxon>
        <taxon>metagenomes</taxon>
        <taxon>organismal metagenomes</taxon>
    </lineage>
</organism>
<feature type="compositionally biased region" description="Basic and acidic residues" evidence="1">
    <location>
        <begin position="1"/>
        <end position="24"/>
    </location>
</feature>
<sequence>MENVKNQRMDKKAREKEKSKDPYSTKHVRIVEAMWETKKKKLAETTKK</sequence>
<evidence type="ECO:0000313" key="2">
    <source>
        <dbReference type="EMBL" id="QHT90738.1"/>
    </source>
</evidence>
<evidence type="ECO:0000256" key="1">
    <source>
        <dbReference type="SAM" id="MobiDB-lite"/>
    </source>
</evidence>
<reference evidence="2" key="1">
    <citation type="journal article" date="2020" name="Nature">
        <title>Giant virus diversity and host interactions through global metagenomics.</title>
        <authorList>
            <person name="Schulz F."/>
            <person name="Roux S."/>
            <person name="Paez-Espino D."/>
            <person name="Jungbluth S."/>
            <person name="Walsh D.A."/>
            <person name="Denef V.J."/>
            <person name="McMahon K.D."/>
            <person name="Konstantinidis K.T."/>
            <person name="Eloe-Fadrosh E.A."/>
            <person name="Kyrpides N.C."/>
            <person name="Woyke T."/>
        </authorList>
    </citation>
    <scope>NUCLEOTIDE SEQUENCE</scope>
    <source>
        <strain evidence="2">GVMAG-M-3300023184-71</strain>
    </source>
</reference>
<dbReference type="EMBL" id="MN740157">
    <property type="protein sequence ID" value="QHT90738.1"/>
    <property type="molecule type" value="Genomic_DNA"/>
</dbReference>
<dbReference type="AlphaFoldDB" id="A0A6C0ICF3"/>
<accession>A0A6C0ICF3</accession>